<keyword evidence="4" id="KW-0808">Transferase</keyword>
<gene>
    <name evidence="11" type="ORF">Mgra_00007190</name>
</gene>
<keyword evidence="5 10" id="KW-0812">Transmembrane</keyword>
<evidence type="ECO:0000313" key="11">
    <source>
        <dbReference type="EMBL" id="KAF7633397.1"/>
    </source>
</evidence>
<evidence type="ECO:0000313" key="12">
    <source>
        <dbReference type="Proteomes" id="UP000605970"/>
    </source>
</evidence>
<evidence type="ECO:0000256" key="10">
    <source>
        <dbReference type="RuleBase" id="RU363063"/>
    </source>
</evidence>
<dbReference type="EC" id="2.4.1.-" evidence="10"/>
<dbReference type="OrthoDB" id="5512589at2759"/>
<comment type="caution">
    <text evidence="11">The sequence shown here is derived from an EMBL/GenBank/DDBJ whole genome shotgun (WGS) entry which is preliminary data.</text>
</comment>
<organism evidence="11 12">
    <name type="scientific">Meloidogyne graminicola</name>
    <dbReference type="NCBI Taxonomy" id="189291"/>
    <lineage>
        <taxon>Eukaryota</taxon>
        <taxon>Metazoa</taxon>
        <taxon>Ecdysozoa</taxon>
        <taxon>Nematoda</taxon>
        <taxon>Chromadorea</taxon>
        <taxon>Rhabditida</taxon>
        <taxon>Tylenchina</taxon>
        <taxon>Tylenchomorpha</taxon>
        <taxon>Tylenchoidea</taxon>
        <taxon>Meloidogynidae</taxon>
        <taxon>Meloidogyninae</taxon>
        <taxon>Meloidogyne</taxon>
    </lineage>
</organism>
<evidence type="ECO:0000256" key="3">
    <source>
        <dbReference type="ARBA" id="ARBA00022676"/>
    </source>
</evidence>
<dbReference type="GO" id="GO:0006493">
    <property type="term" value="P:protein O-linked glycosylation"/>
    <property type="evidence" value="ECO:0007669"/>
    <property type="project" value="TreeGrafter"/>
</dbReference>
<dbReference type="PANTHER" id="PTHR11214:SF378">
    <property type="entry name" value="BETA-1,3-GALACTOSYLTRANSFERASE 4"/>
    <property type="match status" value="1"/>
</dbReference>
<dbReference type="InterPro" id="IPR002659">
    <property type="entry name" value="Glyco_trans_31"/>
</dbReference>
<evidence type="ECO:0000256" key="1">
    <source>
        <dbReference type="ARBA" id="ARBA00004323"/>
    </source>
</evidence>
<reference evidence="11" key="1">
    <citation type="journal article" date="2020" name="Ecol. Evol.">
        <title>Genome structure and content of the rice root-knot nematode (Meloidogyne graminicola).</title>
        <authorList>
            <person name="Phan N.T."/>
            <person name="Danchin E.G.J."/>
            <person name="Klopp C."/>
            <person name="Perfus-Barbeoch L."/>
            <person name="Kozlowski D.K."/>
            <person name="Koutsovoulos G.D."/>
            <person name="Lopez-Roques C."/>
            <person name="Bouchez O."/>
            <person name="Zahm M."/>
            <person name="Besnard G."/>
            <person name="Bellafiore S."/>
        </authorList>
    </citation>
    <scope>NUCLEOTIDE SEQUENCE</scope>
    <source>
        <strain evidence="11">VN-18</strain>
    </source>
</reference>
<evidence type="ECO:0000256" key="5">
    <source>
        <dbReference type="ARBA" id="ARBA00022692"/>
    </source>
</evidence>
<dbReference type="EMBL" id="JABEBT010000077">
    <property type="protein sequence ID" value="KAF7633397.1"/>
    <property type="molecule type" value="Genomic_DNA"/>
</dbReference>
<evidence type="ECO:0000256" key="9">
    <source>
        <dbReference type="ARBA" id="ARBA00023136"/>
    </source>
</evidence>
<comment type="subcellular location">
    <subcellularLocation>
        <location evidence="1 10">Golgi apparatus membrane</location>
        <topology evidence="1 10">Single-pass type II membrane protein</topology>
    </subcellularLocation>
</comment>
<evidence type="ECO:0000256" key="8">
    <source>
        <dbReference type="ARBA" id="ARBA00023034"/>
    </source>
</evidence>
<keyword evidence="12" id="KW-1185">Reference proteome</keyword>
<keyword evidence="9 10" id="KW-0472">Membrane</keyword>
<dbReference type="GO" id="GO:0016758">
    <property type="term" value="F:hexosyltransferase activity"/>
    <property type="evidence" value="ECO:0007669"/>
    <property type="project" value="InterPro"/>
</dbReference>
<evidence type="ECO:0000256" key="2">
    <source>
        <dbReference type="ARBA" id="ARBA00008661"/>
    </source>
</evidence>
<dbReference type="Pfam" id="PF01762">
    <property type="entry name" value="Galactosyl_T"/>
    <property type="match status" value="1"/>
</dbReference>
<keyword evidence="7 10" id="KW-1133">Transmembrane helix</keyword>
<accession>A0A8S9ZJC0</accession>
<feature type="transmembrane region" description="Helical" evidence="10">
    <location>
        <begin position="20"/>
        <end position="41"/>
    </location>
</feature>
<protein>
    <recommendedName>
        <fullName evidence="10">Hexosyltransferase</fullName>
        <ecNumber evidence="10">2.4.1.-</ecNumber>
    </recommendedName>
</protein>
<keyword evidence="6 10" id="KW-0735">Signal-anchor</keyword>
<proteinExistence type="inferred from homology"/>
<sequence length="364" mass="42034">MNNVKNNLQRWRSKISISDVLLILLLQFIWILPYVFIVNYLERCLLPLRIYCYTDPDLLVVRRALRSSTEDCAAYFFAHNNNKNINGLDIDNANDSGLQNSFSYCNSNKTISIILQPLRAKLDNPQLKRVIVIRTAPRALEYRDFIRASWKASVELHSNGPVIFVTGRDGTELVSENTEHGDILQMDFEDSYRNLSTKMMGIYSYFTAHANIQQIVVINDDTIVNATALQNTTTSPDDKRYLIGKVSRGYPRLVFPWLPWYVSADQYPHKCYPPFVQGSSFIISRDAALDILNRICDFPWKNVHLDDVQMGIVTNCMGISNFHREGFDVGHQLDQFTVFHYQYSRYSAGLLMEMFSRIRHLISC</sequence>
<evidence type="ECO:0000256" key="4">
    <source>
        <dbReference type="ARBA" id="ARBA00022679"/>
    </source>
</evidence>
<dbReference type="Gene3D" id="3.90.550.50">
    <property type="match status" value="1"/>
</dbReference>
<evidence type="ECO:0000256" key="7">
    <source>
        <dbReference type="ARBA" id="ARBA00022989"/>
    </source>
</evidence>
<keyword evidence="3 10" id="KW-0328">Glycosyltransferase</keyword>
<keyword evidence="8 10" id="KW-0333">Golgi apparatus</keyword>
<name>A0A8S9ZJC0_9BILA</name>
<comment type="similarity">
    <text evidence="2 10">Belongs to the glycosyltransferase 31 family.</text>
</comment>
<dbReference type="AlphaFoldDB" id="A0A8S9ZJC0"/>
<evidence type="ECO:0000256" key="6">
    <source>
        <dbReference type="ARBA" id="ARBA00022968"/>
    </source>
</evidence>
<dbReference type="Proteomes" id="UP000605970">
    <property type="component" value="Unassembled WGS sequence"/>
</dbReference>
<dbReference type="PANTHER" id="PTHR11214">
    <property type="entry name" value="BETA-1,3-N-ACETYLGLUCOSAMINYLTRANSFERASE"/>
    <property type="match status" value="1"/>
</dbReference>
<dbReference type="GO" id="GO:0000139">
    <property type="term" value="C:Golgi membrane"/>
    <property type="evidence" value="ECO:0007669"/>
    <property type="project" value="UniProtKB-SubCell"/>
</dbReference>